<protein>
    <submittedName>
        <fullName evidence="2">Uncharacterized protein</fullName>
    </submittedName>
</protein>
<comment type="caution">
    <text evidence="2">The sequence shown here is derived from an EMBL/GenBank/DDBJ whole genome shotgun (WGS) entry which is preliminary data.</text>
</comment>
<gene>
    <name evidence="2" type="ORF">DV515_00009555</name>
</gene>
<sequence>MQEHRRCKVCPDLCFGEEIAFLASSRDQTRQQEPGWPQSTKGNESQGRSINFGDIGLAFENYHYKCLELNPRNRREVKDIKSIFRMGLCISSAIMYIT</sequence>
<proteinExistence type="predicted"/>
<reference evidence="2 3" key="1">
    <citation type="journal article" date="2018" name="Proc. R. Soc. B">
        <title>A non-coding region near Follistatin controls head colour polymorphism in the Gouldian finch.</title>
        <authorList>
            <person name="Toomey M.B."/>
            <person name="Marques C.I."/>
            <person name="Andrade P."/>
            <person name="Araujo P.M."/>
            <person name="Sabatino S."/>
            <person name="Gazda M.A."/>
            <person name="Afonso S."/>
            <person name="Lopes R.J."/>
            <person name="Corbo J.C."/>
            <person name="Carneiro M."/>
        </authorList>
    </citation>
    <scope>NUCLEOTIDE SEQUENCE [LARGE SCALE GENOMIC DNA]</scope>
    <source>
        <strain evidence="2">Red01</strain>
        <tissue evidence="2">Muscle</tissue>
    </source>
</reference>
<evidence type="ECO:0000256" key="1">
    <source>
        <dbReference type="SAM" id="MobiDB-lite"/>
    </source>
</evidence>
<evidence type="ECO:0000313" key="3">
    <source>
        <dbReference type="Proteomes" id="UP000276834"/>
    </source>
</evidence>
<feature type="region of interest" description="Disordered" evidence="1">
    <location>
        <begin position="25"/>
        <end position="48"/>
    </location>
</feature>
<feature type="compositionally biased region" description="Polar residues" evidence="1">
    <location>
        <begin position="37"/>
        <end position="48"/>
    </location>
</feature>
<dbReference type="Proteomes" id="UP000276834">
    <property type="component" value="Unassembled WGS sequence"/>
</dbReference>
<keyword evidence="3" id="KW-1185">Reference proteome</keyword>
<evidence type="ECO:0000313" key="2">
    <source>
        <dbReference type="EMBL" id="RLV99675.1"/>
    </source>
</evidence>
<organism evidence="2 3">
    <name type="scientific">Chloebia gouldiae</name>
    <name type="common">Gouldian finch</name>
    <name type="synonym">Erythrura gouldiae</name>
    <dbReference type="NCBI Taxonomy" id="44316"/>
    <lineage>
        <taxon>Eukaryota</taxon>
        <taxon>Metazoa</taxon>
        <taxon>Chordata</taxon>
        <taxon>Craniata</taxon>
        <taxon>Vertebrata</taxon>
        <taxon>Euteleostomi</taxon>
        <taxon>Archelosauria</taxon>
        <taxon>Archosauria</taxon>
        <taxon>Dinosauria</taxon>
        <taxon>Saurischia</taxon>
        <taxon>Theropoda</taxon>
        <taxon>Coelurosauria</taxon>
        <taxon>Aves</taxon>
        <taxon>Neognathae</taxon>
        <taxon>Neoaves</taxon>
        <taxon>Telluraves</taxon>
        <taxon>Australaves</taxon>
        <taxon>Passeriformes</taxon>
        <taxon>Passeroidea</taxon>
        <taxon>Passeridae</taxon>
        <taxon>Chloebia</taxon>
    </lineage>
</organism>
<name>A0A3L8SBG2_CHLGU</name>
<dbReference type="EMBL" id="QUSF01000031">
    <property type="protein sequence ID" value="RLV99675.1"/>
    <property type="molecule type" value="Genomic_DNA"/>
</dbReference>
<accession>A0A3L8SBG2</accession>
<dbReference type="AlphaFoldDB" id="A0A3L8SBG2"/>